<evidence type="ECO:0000256" key="5">
    <source>
        <dbReference type="ARBA" id="ARBA00022859"/>
    </source>
</evidence>
<keyword evidence="7" id="KW-0175">Coiled coil</keyword>
<dbReference type="Gene3D" id="4.10.830.40">
    <property type="match status" value="1"/>
</dbReference>
<dbReference type="PRINTS" id="PR01407">
    <property type="entry name" value="BUTYPHLNCDUF"/>
</dbReference>
<evidence type="ECO:0000259" key="8">
    <source>
        <dbReference type="PROSITE" id="PS50089"/>
    </source>
</evidence>
<dbReference type="GO" id="GO:0045087">
    <property type="term" value="P:innate immune response"/>
    <property type="evidence" value="ECO:0007669"/>
    <property type="project" value="UniProtKB-KW"/>
</dbReference>
<dbReference type="Proteomes" id="UP000694890">
    <property type="component" value="Linkage group LG10"/>
</dbReference>
<name>A0A4W6ES82_LATCA</name>
<feature type="domain" description="B30.2/SPRY" evidence="10">
    <location>
        <begin position="373"/>
        <end position="565"/>
    </location>
</feature>
<dbReference type="Gene3D" id="3.30.160.60">
    <property type="entry name" value="Classic Zinc Finger"/>
    <property type="match status" value="1"/>
</dbReference>
<gene>
    <name evidence="11 13 14" type="primary">LOC108875240</name>
</gene>
<dbReference type="InterPro" id="IPR017907">
    <property type="entry name" value="Znf_RING_CS"/>
</dbReference>
<dbReference type="InterPro" id="IPR043136">
    <property type="entry name" value="B30.2/SPRY_sf"/>
</dbReference>
<evidence type="ECO:0000313" key="13">
    <source>
        <dbReference type="RefSeq" id="XP_018519525.1"/>
    </source>
</evidence>
<dbReference type="Pfam" id="PF15227">
    <property type="entry name" value="zf-C3HC4_4"/>
    <property type="match status" value="1"/>
</dbReference>
<reference evidence="11" key="3">
    <citation type="submission" date="2025-05" db="UniProtKB">
        <authorList>
            <consortium name="Ensembl"/>
        </authorList>
    </citation>
    <scope>IDENTIFICATION</scope>
</reference>
<dbReference type="SMART" id="SM00184">
    <property type="entry name" value="RING"/>
    <property type="match status" value="1"/>
</dbReference>
<evidence type="ECO:0000256" key="2">
    <source>
        <dbReference type="ARBA" id="ARBA00022723"/>
    </source>
</evidence>
<evidence type="ECO:0000256" key="7">
    <source>
        <dbReference type="SAM" id="Coils"/>
    </source>
</evidence>
<evidence type="ECO:0000256" key="6">
    <source>
        <dbReference type="PROSITE-ProRule" id="PRU00024"/>
    </source>
</evidence>
<evidence type="ECO:0000259" key="10">
    <source>
        <dbReference type="PROSITE" id="PS50188"/>
    </source>
</evidence>
<dbReference type="GeneID" id="108875240"/>
<feature type="domain" description="B box-type" evidence="9">
    <location>
        <begin position="154"/>
        <end position="194"/>
    </location>
</feature>
<dbReference type="RefSeq" id="XP_018519526.1">
    <property type="nucleotide sequence ID" value="XM_018664010.2"/>
</dbReference>
<dbReference type="GO" id="GO:0005737">
    <property type="term" value="C:cytoplasm"/>
    <property type="evidence" value="ECO:0007669"/>
    <property type="project" value="UniProtKB-ARBA"/>
</dbReference>
<evidence type="ECO:0000313" key="14">
    <source>
        <dbReference type="RefSeq" id="XP_018519526.1"/>
    </source>
</evidence>
<keyword evidence="12" id="KW-1185">Reference proteome</keyword>
<evidence type="ECO:0000256" key="1">
    <source>
        <dbReference type="ARBA" id="ARBA00022588"/>
    </source>
</evidence>
<protein>
    <submittedName>
        <fullName evidence="13 14">E3 ubiquitin/ISG15 ligase TRIM25</fullName>
    </submittedName>
</protein>
<dbReference type="InterPro" id="IPR001841">
    <property type="entry name" value="Znf_RING"/>
</dbReference>
<dbReference type="SUPFAM" id="SSF57850">
    <property type="entry name" value="RING/U-box"/>
    <property type="match status" value="1"/>
</dbReference>
<dbReference type="InterPro" id="IPR001870">
    <property type="entry name" value="B30.2/SPRY"/>
</dbReference>
<dbReference type="SUPFAM" id="SSF57845">
    <property type="entry name" value="B-box zinc-binding domain"/>
    <property type="match status" value="1"/>
</dbReference>
<organism evidence="11 12">
    <name type="scientific">Lates calcarifer</name>
    <name type="common">Barramundi</name>
    <name type="synonym">Holocentrus calcarifer</name>
    <dbReference type="NCBI Taxonomy" id="8187"/>
    <lineage>
        <taxon>Eukaryota</taxon>
        <taxon>Metazoa</taxon>
        <taxon>Chordata</taxon>
        <taxon>Craniata</taxon>
        <taxon>Vertebrata</taxon>
        <taxon>Euteleostomi</taxon>
        <taxon>Actinopterygii</taxon>
        <taxon>Neopterygii</taxon>
        <taxon>Teleostei</taxon>
        <taxon>Neoteleostei</taxon>
        <taxon>Acanthomorphata</taxon>
        <taxon>Carangaria</taxon>
        <taxon>Carangaria incertae sedis</taxon>
        <taxon>Centropomidae</taxon>
        <taxon>Lates</taxon>
    </lineage>
</organism>
<keyword evidence="5" id="KW-0391">Immunity</keyword>
<dbReference type="InParanoid" id="A0A4W6ES82"/>
<sequence>MAYNQELFDCSICLQLLDDPVTTACGHSYCLTCINIFWDKNNNGGRNFSCPQCRETFCPRPDLKRNTLLAGLLEEHRRRTSQSTAAAAAADDDDDDDTYAAPGDVQCDACTGRKRKASKFCCVCLASYCETHLQPHFEVPPLKRHRLIPASARIKESICGRHDKLLEIYCRTDRQFICLMCAMDGHKGHDTVAVAAEKCEMEKKLERTKKEIEQRVLNSEMKMEELRGTAAYIREAAWEACDDFERLCAEHIRSYVRSMERKCSEMREKFGEAEKAGVDWTNSRLGQLQREVFALRRREDKLNQLSLTEDPIQFLQGFQALGDLPASQYSHERPETLTDFASTQKDKLKNMCNKEKKELSTRSGDSVLLKIPTLQEGIKSRKYLLTKYKSSKVEVDPYTVAACLCLSKSNREISWGERDQAHPDHPDRFTFYHQALCKQGLEVDHYWEVEWDGGIVEVAVSYKGIERKGSGRDCCFGHNRVSWKLMCSPSGCTFWHNNLHRGQIPPARSCRVGVHLNYKAGLLDFYSISDTDRLTLLHQTQTTFTEPVYPGFSVDLGATLKICNI</sequence>
<feature type="coiled-coil region" evidence="7">
    <location>
        <begin position="256"/>
        <end position="305"/>
    </location>
</feature>
<keyword evidence="3 6" id="KW-0863">Zinc-finger</keyword>
<dbReference type="Proteomes" id="UP000314980">
    <property type="component" value="Unassembled WGS sequence"/>
</dbReference>
<dbReference type="InterPro" id="IPR003879">
    <property type="entry name" value="Butyrophylin_SPRY"/>
</dbReference>
<dbReference type="PANTHER" id="PTHR25465">
    <property type="entry name" value="B-BOX DOMAIN CONTAINING"/>
    <property type="match status" value="1"/>
</dbReference>
<dbReference type="OrthoDB" id="6105938at2759"/>
<dbReference type="Gene3D" id="3.30.40.10">
    <property type="entry name" value="Zinc/RING finger domain, C3HC4 (zinc finger)"/>
    <property type="match status" value="1"/>
</dbReference>
<dbReference type="GeneTree" id="ENSGT01150000286931"/>
<keyword evidence="13 14" id="KW-0436">Ligase</keyword>
<feature type="coiled-coil region" evidence="7">
    <location>
        <begin position="195"/>
        <end position="229"/>
    </location>
</feature>
<reference evidence="12" key="1">
    <citation type="submission" date="2015-09" db="EMBL/GenBank/DDBJ databases">
        <authorList>
            <person name="Sai Rama Sridatta P."/>
        </authorList>
    </citation>
    <scope>NUCLEOTIDE SEQUENCE [LARGE SCALE GENOMIC DNA]</scope>
</reference>
<dbReference type="InterPro" id="IPR000315">
    <property type="entry name" value="Znf_B-box"/>
</dbReference>
<dbReference type="InterPro" id="IPR058030">
    <property type="entry name" value="TRIM8/14/16/25/29/45/65_CC"/>
</dbReference>
<evidence type="ECO:0000313" key="11">
    <source>
        <dbReference type="Ensembl" id="ENSLCAP00010040483.1"/>
    </source>
</evidence>
<keyword evidence="4" id="KW-0862">Zinc</keyword>
<evidence type="ECO:0000313" key="12">
    <source>
        <dbReference type="Proteomes" id="UP000314980"/>
    </source>
</evidence>
<evidence type="ECO:0000256" key="4">
    <source>
        <dbReference type="ARBA" id="ARBA00022833"/>
    </source>
</evidence>
<dbReference type="CDD" id="cd19769">
    <property type="entry name" value="Bbox2_TRIM16-like"/>
    <property type="match status" value="1"/>
</dbReference>
<dbReference type="Pfam" id="PF00643">
    <property type="entry name" value="zf-B_box"/>
    <property type="match status" value="1"/>
</dbReference>
<dbReference type="InterPro" id="IPR013083">
    <property type="entry name" value="Znf_RING/FYVE/PHD"/>
</dbReference>
<dbReference type="SUPFAM" id="SSF49899">
    <property type="entry name" value="Concanavalin A-like lectins/glucanases"/>
    <property type="match status" value="1"/>
</dbReference>
<dbReference type="KEGG" id="lcf:108875240"/>
<evidence type="ECO:0000256" key="3">
    <source>
        <dbReference type="ARBA" id="ARBA00022771"/>
    </source>
</evidence>
<dbReference type="InterPro" id="IPR051051">
    <property type="entry name" value="E3_ubiq-ligase_TRIM/RNF"/>
</dbReference>
<dbReference type="SMART" id="SM00589">
    <property type="entry name" value="PRY"/>
    <property type="match status" value="1"/>
</dbReference>
<dbReference type="PROSITE" id="PS00518">
    <property type="entry name" value="ZF_RING_1"/>
    <property type="match status" value="1"/>
</dbReference>
<dbReference type="GO" id="GO:0008270">
    <property type="term" value="F:zinc ion binding"/>
    <property type="evidence" value="ECO:0007669"/>
    <property type="project" value="UniProtKB-KW"/>
</dbReference>
<dbReference type="Ensembl" id="ENSLCAT00010041441.1">
    <property type="protein sequence ID" value="ENSLCAP00010040483.1"/>
    <property type="gene ID" value="ENSLCAG00010018942.1"/>
</dbReference>
<dbReference type="PANTHER" id="PTHR25465:SF5">
    <property type="entry name" value="E3 UBIQUITIN_ISG15 LIGASE TRIM25-RELATED"/>
    <property type="match status" value="1"/>
</dbReference>
<dbReference type="PROSITE" id="PS50119">
    <property type="entry name" value="ZF_BBOX"/>
    <property type="match status" value="1"/>
</dbReference>
<feature type="domain" description="RING-type" evidence="8">
    <location>
        <begin position="10"/>
        <end position="54"/>
    </location>
</feature>
<dbReference type="InterPro" id="IPR013320">
    <property type="entry name" value="ConA-like_dom_sf"/>
</dbReference>
<evidence type="ECO:0000259" key="9">
    <source>
        <dbReference type="PROSITE" id="PS50119"/>
    </source>
</evidence>
<dbReference type="Pfam" id="PF13765">
    <property type="entry name" value="PRY"/>
    <property type="match status" value="1"/>
</dbReference>
<dbReference type="AlphaFoldDB" id="A0A4W6ES82"/>
<keyword evidence="2" id="KW-0479">Metal-binding</keyword>
<dbReference type="SMART" id="SM00336">
    <property type="entry name" value="BBOX"/>
    <property type="match status" value="2"/>
</dbReference>
<dbReference type="InterPro" id="IPR006574">
    <property type="entry name" value="PRY"/>
</dbReference>
<dbReference type="Pfam" id="PF25600">
    <property type="entry name" value="TRIM_CC"/>
    <property type="match status" value="1"/>
</dbReference>
<proteinExistence type="predicted"/>
<dbReference type="CDD" id="cd16040">
    <property type="entry name" value="SPRY_PRY_SNTX"/>
    <property type="match status" value="1"/>
</dbReference>
<keyword evidence="1" id="KW-0399">Innate immunity</keyword>
<dbReference type="RefSeq" id="XP_018519525.1">
    <property type="nucleotide sequence ID" value="XM_018664009.2"/>
</dbReference>
<dbReference type="PROSITE" id="PS50089">
    <property type="entry name" value="ZF_RING_2"/>
    <property type="match status" value="1"/>
</dbReference>
<dbReference type="Pfam" id="PF00622">
    <property type="entry name" value="SPRY"/>
    <property type="match status" value="1"/>
</dbReference>
<dbReference type="InterPro" id="IPR003877">
    <property type="entry name" value="SPRY_dom"/>
</dbReference>
<dbReference type="Gene3D" id="2.60.120.920">
    <property type="match status" value="1"/>
</dbReference>
<reference evidence="13 14" key="2">
    <citation type="submission" date="2025-04" db="UniProtKB">
        <authorList>
            <consortium name="RefSeq"/>
        </authorList>
    </citation>
    <scope>IDENTIFICATION</scope>
    <source>
        <tissue evidence="13 14">Brain</tissue>
    </source>
</reference>
<dbReference type="GO" id="GO:0016874">
    <property type="term" value="F:ligase activity"/>
    <property type="evidence" value="ECO:0007669"/>
    <property type="project" value="UniProtKB-KW"/>
</dbReference>
<dbReference type="PROSITE" id="PS50188">
    <property type="entry name" value="B302_SPRY"/>
    <property type="match status" value="1"/>
</dbReference>
<accession>A0A4W6ES82</accession>